<keyword evidence="5" id="KW-1003">Cell membrane</keyword>
<gene>
    <name evidence="13" type="ORF">FPL14_28555</name>
</gene>
<evidence type="ECO:0000256" key="1">
    <source>
        <dbReference type="ARBA" id="ARBA00000085"/>
    </source>
</evidence>
<dbReference type="SMART" id="SM00091">
    <property type="entry name" value="PAS"/>
    <property type="match status" value="1"/>
</dbReference>
<keyword evidence="8" id="KW-0418">Kinase</keyword>
<dbReference type="AlphaFoldDB" id="A0A7G5C649"/>
<evidence type="ECO:0000259" key="12">
    <source>
        <dbReference type="PROSITE" id="PS50885"/>
    </source>
</evidence>
<evidence type="ECO:0000313" key="13">
    <source>
        <dbReference type="EMBL" id="QMV44683.1"/>
    </source>
</evidence>
<evidence type="ECO:0000256" key="6">
    <source>
        <dbReference type="ARBA" id="ARBA00022553"/>
    </source>
</evidence>
<evidence type="ECO:0000256" key="2">
    <source>
        <dbReference type="ARBA" id="ARBA00004141"/>
    </source>
</evidence>
<dbReference type="PANTHER" id="PTHR45528:SF10">
    <property type="entry name" value="METHYL-ACCEPTING CHEMOTAXIS PROTEIN"/>
    <property type="match status" value="1"/>
</dbReference>
<keyword evidence="10" id="KW-1133">Transmembrane helix</keyword>
<accession>A0A7G5C649</accession>
<feature type="domain" description="PAS" evidence="11">
    <location>
        <begin position="385"/>
        <end position="419"/>
    </location>
</feature>
<evidence type="ECO:0000256" key="4">
    <source>
        <dbReference type="ARBA" id="ARBA00012438"/>
    </source>
</evidence>
<keyword evidence="6" id="KW-0597">Phosphoprotein</keyword>
<dbReference type="Pfam" id="PF00989">
    <property type="entry name" value="PAS"/>
    <property type="match status" value="1"/>
</dbReference>
<dbReference type="GO" id="GO:0005886">
    <property type="term" value="C:plasma membrane"/>
    <property type="evidence" value="ECO:0007669"/>
    <property type="project" value="UniProtKB-SubCell"/>
</dbReference>
<dbReference type="Gene3D" id="3.30.450.20">
    <property type="entry name" value="PAS domain"/>
    <property type="match status" value="2"/>
</dbReference>
<dbReference type="InterPro" id="IPR000014">
    <property type="entry name" value="PAS"/>
</dbReference>
<proteinExistence type="predicted"/>
<dbReference type="Pfam" id="PF00672">
    <property type="entry name" value="HAMP"/>
    <property type="match status" value="1"/>
</dbReference>
<sequence>MKFANRSRVQLNSEVSHNMLRSLRFKIVIVLILINTASFVLMSLINYETSNKHMNKQLINHSLANLKSTVANLDTMLDLRMKQAELLSESIPIRMQTMAQKLAYLNEGVHLSNITTRYIGIAGKDGVLSLPDGSTTQLNGVYAYHRAMQGLSTYSSLVLDRNGKPILWLMVPLHNLINEVEGVIAFAIDSNRLFDSQLSQKSSEYEDSAIILIDRDTNLLYYKDASLILKRNYIKDEPELRDFAFQLRTSEEGYGEANVFGRVLKMFYVKMPNTDWYAVFSVAKKEFEAPMRNSTWLNMGLIALTEIIFGAFLFLITQRSILARLKQIVLVTKNVAAGNFYPQPLRIVSQDEIGILASSVNGMIDNLQELFEPFQAFIRHNQYAMIVTDSNFVITSFNKRAEEMLGYGEHEVIGRKSLLLWHDHDQLYERAKFYSDKLKRTVTPDEEVLFVLSHKGFCLIGNGHGSIAKEPECSSR</sequence>
<feature type="transmembrane region" description="Helical" evidence="10">
    <location>
        <begin position="296"/>
        <end position="316"/>
    </location>
</feature>
<dbReference type="InterPro" id="IPR013767">
    <property type="entry name" value="PAS_fold"/>
</dbReference>
<feature type="domain" description="HAMP" evidence="12">
    <location>
        <begin position="319"/>
        <end position="372"/>
    </location>
</feature>
<keyword evidence="9 10" id="KW-0472">Membrane</keyword>
<evidence type="ECO:0000256" key="9">
    <source>
        <dbReference type="ARBA" id="ARBA00023136"/>
    </source>
</evidence>
<comment type="catalytic activity">
    <reaction evidence="1">
        <text>ATP + protein L-histidine = ADP + protein N-phospho-L-histidine.</text>
        <dbReference type="EC" id="2.7.13.3"/>
    </reaction>
</comment>
<comment type="subcellular location">
    <subcellularLocation>
        <location evidence="3">Cell membrane</location>
    </subcellularLocation>
    <subcellularLocation>
        <location evidence="2">Membrane</location>
        <topology evidence="2">Multi-pass membrane protein</topology>
    </subcellularLocation>
</comment>
<dbReference type="SMART" id="SM00304">
    <property type="entry name" value="HAMP"/>
    <property type="match status" value="1"/>
</dbReference>
<dbReference type="SUPFAM" id="SSF55785">
    <property type="entry name" value="PYP-like sensor domain (PAS domain)"/>
    <property type="match status" value="1"/>
</dbReference>
<dbReference type="InterPro" id="IPR050398">
    <property type="entry name" value="HssS/ArlS-like"/>
</dbReference>
<dbReference type="CDD" id="cd12912">
    <property type="entry name" value="PDC2_MCP_like"/>
    <property type="match status" value="1"/>
</dbReference>
<keyword evidence="14" id="KW-1185">Reference proteome</keyword>
<dbReference type="CDD" id="cd06225">
    <property type="entry name" value="HAMP"/>
    <property type="match status" value="1"/>
</dbReference>
<dbReference type="CDD" id="cd00130">
    <property type="entry name" value="PAS"/>
    <property type="match status" value="1"/>
</dbReference>
<keyword evidence="7" id="KW-0808">Transferase</keyword>
<evidence type="ECO:0000256" key="10">
    <source>
        <dbReference type="SAM" id="Phobius"/>
    </source>
</evidence>
<dbReference type="GO" id="GO:0000155">
    <property type="term" value="F:phosphorelay sensor kinase activity"/>
    <property type="evidence" value="ECO:0007669"/>
    <property type="project" value="TreeGrafter"/>
</dbReference>
<dbReference type="PROSITE" id="PS50112">
    <property type="entry name" value="PAS"/>
    <property type="match status" value="1"/>
</dbReference>
<dbReference type="GO" id="GO:0006355">
    <property type="term" value="P:regulation of DNA-templated transcription"/>
    <property type="evidence" value="ECO:0007669"/>
    <property type="project" value="InterPro"/>
</dbReference>
<evidence type="ECO:0000256" key="5">
    <source>
        <dbReference type="ARBA" id="ARBA00022475"/>
    </source>
</evidence>
<dbReference type="InterPro" id="IPR003660">
    <property type="entry name" value="HAMP_dom"/>
</dbReference>
<dbReference type="Gene3D" id="6.10.340.10">
    <property type="match status" value="1"/>
</dbReference>
<dbReference type="InterPro" id="IPR035965">
    <property type="entry name" value="PAS-like_dom_sf"/>
</dbReference>
<dbReference type="EC" id="2.7.13.3" evidence="4"/>
<evidence type="ECO:0000256" key="7">
    <source>
        <dbReference type="ARBA" id="ARBA00022679"/>
    </source>
</evidence>
<dbReference type="PROSITE" id="PS50885">
    <property type="entry name" value="HAMP"/>
    <property type="match status" value="1"/>
</dbReference>
<organism evidence="13 14">
    <name type="scientific">Cohnella cholangitidis</name>
    <dbReference type="NCBI Taxonomy" id="2598458"/>
    <lineage>
        <taxon>Bacteria</taxon>
        <taxon>Bacillati</taxon>
        <taxon>Bacillota</taxon>
        <taxon>Bacilli</taxon>
        <taxon>Bacillales</taxon>
        <taxon>Paenibacillaceae</taxon>
        <taxon>Cohnella</taxon>
    </lineage>
</organism>
<evidence type="ECO:0000256" key="3">
    <source>
        <dbReference type="ARBA" id="ARBA00004236"/>
    </source>
</evidence>
<evidence type="ECO:0000313" key="14">
    <source>
        <dbReference type="Proteomes" id="UP000515679"/>
    </source>
</evidence>
<protein>
    <recommendedName>
        <fullName evidence="4">histidine kinase</fullName>
        <ecNumber evidence="4">2.7.13.3</ecNumber>
    </recommendedName>
</protein>
<dbReference type="KEGG" id="cchl:FPL14_28555"/>
<keyword evidence="10" id="KW-0812">Transmembrane</keyword>
<dbReference type="NCBIfam" id="TIGR00229">
    <property type="entry name" value="sensory_box"/>
    <property type="match status" value="1"/>
</dbReference>
<dbReference type="Proteomes" id="UP000515679">
    <property type="component" value="Chromosome"/>
</dbReference>
<evidence type="ECO:0000259" key="11">
    <source>
        <dbReference type="PROSITE" id="PS50112"/>
    </source>
</evidence>
<dbReference type="PANTHER" id="PTHR45528">
    <property type="entry name" value="SENSOR HISTIDINE KINASE CPXA"/>
    <property type="match status" value="1"/>
</dbReference>
<reference evidence="13 14" key="1">
    <citation type="submission" date="2019-07" db="EMBL/GenBank/DDBJ databases">
        <authorList>
            <person name="Kim J.K."/>
            <person name="Cheong H.-M."/>
            <person name="Choi Y."/>
            <person name="Hwang K.J."/>
            <person name="Lee S."/>
            <person name="Choi C."/>
        </authorList>
    </citation>
    <scope>NUCLEOTIDE SEQUENCE [LARGE SCALE GENOMIC DNA]</scope>
    <source>
        <strain evidence="13 14">KS 22</strain>
    </source>
</reference>
<dbReference type="EMBL" id="CP041969">
    <property type="protein sequence ID" value="QMV44683.1"/>
    <property type="molecule type" value="Genomic_DNA"/>
</dbReference>
<feature type="transmembrane region" description="Helical" evidence="10">
    <location>
        <begin position="27"/>
        <end position="47"/>
    </location>
</feature>
<name>A0A7G5C649_9BACL</name>
<evidence type="ECO:0000256" key="8">
    <source>
        <dbReference type="ARBA" id="ARBA00022777"/>
    </source>
</evidence>
<dbReference type="SUPFAM" id="SSF158472">
    <property type="entry name" value="HAMP domain-like"/>
    <property type="match status" value="1"/>
</dbReference>